<dbReference type="InterPro" id="IPR018770">
    <property type="entry name" value="ChloroindolylP_hydrolase"/>
</dbReference>
<feature type="transmembrane region" description="Helical" evidence="1">
    <location>
        <begin position="74"/>
        <end position="91"/>
    </location>
</feature>
<keyword evidence="1" id="KW-1133">Transmembrane helix</keyword>
<evidence type="ECO:0008006" key="4">
    <source>
        <dbReference type="Google" id="ProtNLM"/>
    </source>
</evidence>
<keyword evidence="1" id="KW-0812">Transmembrane</keyword>
<name>A0A6M0K6J0_9GAMM</name>
<dbReference type="Proteomes" id="UP000483379">
    <property type="component" value="Unassembled WGS sequence"/>
</dbReference>
<dbReference type="AlphaFoldDB" id="A0A6M0K6J0"/>
<sequence>MKRLLLLLGLAFVPAILAARPWRRLIERLRQERPQASTPEQPSGALLFVLPLPVALAALISMARGNALPLLGDLLGYGLFLVGALLVRRGLSQTKDTASQLPPFTTLGSLVVGIATALTVWLGVGYDPIVAATFGALAVLGCFLTYGFELRPFPSLAPRPKLSKQARKVLSEADKALGLLEEERRHIAQPELSDRLSRITRLAREILTHLRDNPDDLPRARKFLNVYLDGTQEVVAGYARTHRRVEAPALDERFRRVLITVEGVLEEQQQRLLSRDLDNLDVQIEVLLRQLEREGIR</sequence>
<dbReference type="EMBL" id="JAAIJQ010000116">
    <property type="protein sequence ID" value="NEV64844.1"/>
    <property type="molecule type" value="Genomic_DNA"/>
</dbReference>
<accession>A0A6M0K6J0</accession>
<evidence type="ECO:0000313" key="3">
    <source>
        <dbReference type="Proteomes" id="UP000483379"/>
    </source>
</evidence>
<gene>
    <name evidence="2" type="ORF">G3446_23750</name>
</gene>
<dbReference type="RefSeq" id="WP_164455994.1">
    <property type="nucleotide sequence ID" value="NZ_JAAIJQ010000116.1"/>
</dbReference>
<evidence type="ECO:0000313" key="2">
    <source>
        <dbReference type="EMBL" id="NEV64844.1"/>
    </source>
</evidence>
<organism evidence="2 3">
    <name type="scientific">Thiorhodococcus minor</name>
    <dbReference type="NCBI Taxonomy" id="57489"/>
    <lineage>
        <taxon>Bacteria</taxon>
        <taxon>Pseudomonadati</taxon>
        <taxon>Pseudomonadota</taxon>
        <taxon>Gammaproteobacteria</taxon>
        <taxon>Chromatiales</taxon>
        <taxon>Chromatiaceae</taxon>
        <taxon>Thiorhodococcus</taxon>
    </lineage>
</organism>
<evidence type="ECO:0000256" key="1">
    <source>
        <dbReference type="SAM" id="Phobius"/>
    </source>
</evidence>
<dbReference type="Pfam" id="PF10112">
    <property type="entry name" value="Halogen_Hydrol"/>
    <property type="match status" value="1"/>
</dbReference>
<protein>
    <recommendedName>
        <fullName evidence="4">5-bromo-4-chloroindolyl phosphate hydrolase</fullName>
    </recommendedName>
</protein>
<feature type="transmembrane region" description="Helical" evidence="1">
    <location>
        <begin position="103"/>
        <end position="122"/>
    </location>
</feature>
<feature type="transmembrane region" description="Helical" evidence="1">
    <location>
        <begin position="129"/>
        <end position="148"/>
    </location>
</feature>
<keyword evidence="1" id="KW-0472">Membrane</keyword>
<reference evidence="2 3" key="1">
    <citation type="submission" date="2020-02" db="EMBL/GenBank/DDBJ databases">
        <title>Genome sequences of Thiorhodococcus mannitoliphagus and Thiorhodococcus minor, purple sulfur photosynthetic bacteria in the gammaproteobacterial family, Chromatiaceae.</title>
        <authorList>
            <person name="Aviles F.A."/>
            <person name="Meyer T.E."/>
            <person name="Kyndt J.A."/>
        </authorList>
    </citation>
    <scope>NUCLEOTIDE SEQUENCE [LARGE SCALE GENOMIC DNA]</scope>
    <source>
        <strain evidence="2 3">DSM 11518</strain>
    </source>
</reference>
<comment type="caution">
    <text evidence="2">The sequence shown here is derived from an EMBL/GenBank/DDBJ whole genome shotgun (WGS) entry which is preliminary data.</text>
</comment>
<proteinExistence type="predicted"/>
<feature type="transmembrane region" description="Helical" evidence="1">
    <location>
        <begin position="42"/>
        <end position="62"/>
    </location>
</feature>
<keyword evidence="3" id="KW-1185">Reference proteome</keyword>